<organism evidence="1 2">
    <name type="scientific">Sorangium cellulosum</name>
    <name type="common">Polyangium cellulosum</name>
    <dbReference type="NCBI Taxonomy" id="56"/>
    <lineage>
        <taxon>Bacteria</taxon>
        <taxon>Pseudomonadati</taxon>
        <taxon>Myxococcota</taxon>
        <taxon>Polyangia</taxon>
        <taxon>Polyangiales</taxon>
        <taxon>Polyangiaceae</taxon>
        <taxon>Sorangium</taxon>
    </lineage>
</organism>
<dbReference type="AlphaFoldDB" id="A0A2L0F3E8"/>
<evidence type="ECO:0000313" key="1">
    <source>
        <dbReference type="EMBL" id="AUX46082.1"/>
    </source>
</evidence>
<sequence length="43" mass="5140">MATRAEWAERVERWERSGLSAEKFARREGYKPKRLWAQSTNLS</sequence>
<dbReference type="Proteomes" id="UP000238348">
    <property type="component" value="Chromosome"/>
</dbReference>
<reference evidence="1 2" key="1">
    <citation type="submission" date="2015-09" db="EMBL/GenBank/DDBJ databases">
        <title>Sorangium comparison.</title>
        <authorList>
            <person name="Zaburannyi N."/>
            <person name="Bunk B."/>
            <person name="Overmann J."/>
            <person name="Mueller R."/>
        </authorList>
    </citation>
    <scope>NUCLEOTIDE SEQUENCE [LARGE SCALE GENOMIC DNA]</scope>
    <source>
        <strain evidence="1 2">So ce26</strain>
    </source>
</reference>
<proteinExistence type="predicted"/>
<evidence type="ECO:0000313" key="2">
    <source>
        <dbReference type="Proteomes" id="UP000238348"/>
    </source>
</evidence>
<accession>A0A2L0F3E8</accession>
<protein>
    <recommendedName>
        <fullName evidence="3">Transposase</fullName>
    </recommendedName>
</protein>
<evidence type="ECO:0008006" key="3">
    <source>
        <dbReference type="Google" id="ProtNLM"/>
    </source>
</evidence>
<dbReference type="EMBL" id="CP012673">
    <property type="protein sequence ID" value="AUX46082.1"/>
    <property type="molecule type" value="Genomic_DNA"/>
</dbReference>
<gene>
    <name evidence="1" type="ORF">SOCE26_075870</name>
</gene>
<dbReference type="NCBIfam" id="NF047593">
    <property type="entry name" value="IS66_ISAeme5_TnpA"/>
    <property type="match status" value="1"/>
</dbReference>
<dbReference type="RefSeq" id="WP_267898718.1">
    <property type="nucleotide sequence ID" value="NZ_CP012673.1"/>
</dbReference>
<name>A0A2L0F3E8_SORCE</name>